<organism evidence="5 6">
    <name type="scientific">Roseateles depolymerans</name>
    <dbReference type="NCBI Taxonomy" id="76731"/>
    <lineage>
        <taxon>Bacteria</taxon>
        <taxon>Pseudomonadati</taxon>
        <taxon>Pseudomonadota</taxon>
        <taxon>Betaproteobacteria</taxon>
        <taxon>Burkholderiales</taxon>
        <taxon>Sphaerotilaceae</taxon>
        <taxon>Roseateles</taxon>
    </lineage>
</organism>
<comment type="caution">
    <text evidence="5">The sequence shown here is derived from an EMBL/GenBank/DDBJ whole genome shotgun (WGS) entry which is preliminary data.</text>
</comment>
<evidence type="ECO:0000256" key="1">
    <source>
        <dbReference type="ARBA" id="ARBA00023015"/>
    </source>
</evidence>
<dbReference type="EMBL" id="QFOD01000019">
    <property type="protein sequence ID" value="PZP29036.1"/>
    <property type="molecule type" value="Genomic_DNA"/>
</dbReference>
<dbReference type="InterPro" id="IPR036390">
    <property type="entry name" value="WH_DNA-bd_sf"/>
</dbReference>
<accession>A0A2W5F8Y1</accession>
<feature type="domain" description="HTH gntR-type" evidence="4">
    <location>
        <begin position="28"/>
        <end position="96"/>
    </location>
</feature>
<proteinExistence type="predicted"/>
<dbReference type="SMART" id="SM00345">
    <property type="entry name" value="HTH_GNTR"/>
    <property type="match status" value="1"/>
</dbReference>
<dbReference type="InterPro" id="IPR036388">
    <property type="entry name" value="WH-like_DNA-bd_sf"/>
</dbReference>
<dbReference type="PANTHER" id="PTHR38445:SF7">
    <property type="entry name" value="GNTR-FAMILY TRANSCRIPTIONAL REGULATOR"/>
    <property type="match status" value="1"/>
</dbReference>
<dbReference type="InterPro" id="IPR000524">
    <property type="entry name" value="Tscrpt_reg_HTH_GntR"/>
</dbReference>
<evidence type="ECO:0000313" key="5">
    <source>
        <dbReference type="EMBL" id="PZP29036.1"/>
    </source>
</evidence>
<keyword evidence="2" id="KW-0238">DNA-binding</keyword>
<protein>
    <submittedName>
        <fullName evidence="5">GntR family transcriptional regulator</fullName>
    </submittedName>
</protein>
<keyword evidence="1" id="KW-0805">Transcription regulation</keyword>
<name>A0A2W5F8Y1_9BURK</name>
<dbReference type="Proteomes" id="UP000249633">
    <property type="component" value="Unassembled WGS sequence"/>
</dbReference>
<dbReference type="SUPFAM" id="SSF46785">
    <property type="entry name" value="Winged helix' DNA-binding domain"/>
    <property type="match status" value="1"/>
</dbReference>
<dbReference type="PROSITE" id="PS50949">
    <property type="entry name" value="HTH_GNTR"/>
    <property type="match status" value="1"/>
</dbReference>
<dbReference type="Pfam" id="PF00392">
    <property type="entry name" value="GntR"/>
    <property type="match status" value="1"/>
</dbReference>
<dbReference type="GO" id="GO:0003700">
    <property type="term" value="F:DNA-binding transcription factor activity"/>
    <property type="evidence" value="ECO:0007669"/>
    <property type="project" value="InterPro"/>
</dbReference>
<sequence>MNAVVDAVEEQRAGVAVPRFTLDEDSSEPIYLQLVSQIRRQVASGSLMAGDEVPSVRRLAQDLGVSPMTVSKAYQLLESQGSLVRRRGRTLVVSASPLAAAHPQAELLQPTLERAAQEAFELGLSADQALTLFASVLRQRDL</sequence>
<dbReference type="PANTHER" id="PTHR38445">
    <property type="entry name" value="HTH-TYPE TRANSCRIPTIONAL REPRESSOR YTRA"/>
    <property type="match status" value="1"/>
</dbReference>
<evidence type="ECO:0000259" key="4">
    <source>
        <dbReference type="PROSITE" id="PS50949"/>
    </source>
</evidence>
<reference evidence="5 6" key="1">
    <citation type="submission" date="2017-08" db="EMBL/GenBank/DDBJ databases">
        <title>Infants hospitalized years apart are colonized by the same room-sourced microbial strains.</title>
        <authorList>
            <person name="Brooks B."/>
            <person name="Olm M.R."/>
            <person name="Firek B.A."/>
            <person name="Baker R."/>
            <person name="Thomas B.C."/>
            <person name="Morowitz M.J."/>
            <person name="Banfield J.F."/>
        </authorList>
    </citation>
    <scope>NUCLEOTIDE SEQUENCE [LARGE SCALE GENOMIC DNA]</scope>
    <source>
        <strain evidence="5">S2_012_000_R2_81</strain>
    </source>
</reference>
<dbReference type="GO" id="GO:0003677">
    <property type="term" value="F:DNA binding"/>
    <property type="evidence" value="ECO:0007669"/>
    <property type="project" value="UniProtKB-KW"/>
</dbReference>
<gene>
    <name evidence="5" type="ORF">DI603_17625</name>
</gene>
<evidence type="ECO:0000256" key="2">
    <source>
        <dbReference type="ARBA" id="ARBA00023125"/>
    </source>
</evidence>
<evidence type="ECO:0000256" key="3">
    <source>
        <dbReference type="ARBA" id="ARBA00023163"/>
    </source>
</evidence>
<dbReference type="CDD" id="cd07377">
    <property type="entry name" value="WHTH_GntR"/>
    <property type="match status" value="1"/>
</dbReference>
<evidence type="ECO:0000313" key="6">
    <source>
        <dbReference type="Proteomes" id="UP000249633"/>
    </source>
</evidence>
<keyword evidence="3" id="KW-0804">Transcription</keyword>
<dbReference type="AlphaFoldDB" id="A0A2W5F8Y1"/>
<dbReference type="Gene3D" id="1.10.10.10">
    <property type="entry name" value="Winged helix-like DNA-binding domain superfamily/Winged helix DNA-binding domain"/>
    <property type="match status" value="1"/>
</dbReference>